<keyword evidence="9" id="KW-1185">Reference proteome</keyword>
<evidence type="ECO:0000256" key="1">
    <source>
        <dbReference type="ARBA" id="ARBA00004651"/>
    </source>
</evidence>
<dbReference type="Pfam" id="PF00893">
    <property type="entry name" value="Multi_Drug_Res"/>
    <property type="match status" value="1"/>
</dbReference>
<gene>
    <name evidence="8" type="ORF">CDCA_CDCA03G1074</name>
</gene>
<dbReference type="GO" id="GO:0022857">
    <property type="term" value="F:transmembrane transporter activity"/>
    <property type="evidence" value="ECO:0007669"/>
    <property type="project" value="InterPro"/>
</dbReference>
<dbReference type="InterPro" id="IPR037185">
    <property type="entry name" value="EmrE-like"/>
</dbReference>
<feature type="transmembrane region" description="Helical" evidence="7">
    <location>
        <begin position="12"/>
        <end position="32"/>
    </location>
</feature>
<protein>
    <submittedName>
        <fullName evidence="8">Uncharacterized protein</fullName>
    </submittedName>
</protein>
<dbReference type="SUPFAM" id="SSF103481">
    <property type="entry name" value="Multidrug resistance efflux transporter EmrE"/>
    <property type="match status" value="1"/>
</dbReference>
<keyword evidence="3" id="KW-1003">Cell membrane</keyword>
<comment type="subcellular location">
    <subcellularLocation>
        <location evidence="1">Cell membrane</location>
        <topology evidence="1">Multi-pass membrane protein</topology>
    </subcellularLocation>
</comment>
<dbReference type="InterPro" id="IPR045324">
    <property type="entry name" value="Small_multidrug_res"/>
</dbReference>
<feature type="transmembrane region" description="Helical" evidence="7">
    <location>
        <begin position="96"/>
        <end position="116"/>
    </location>
</feature>
<dbReference type="EMBL" id="JANCYW010000003">
    <property type="protein sequence ID" value="KAK4535049.1"/>
    <property type="molecule type" value="Genomic_DNA"/>
</dbReference>
<reference evidence="8 9" key="1">
    <citation type="submission" date="2022-07" db="EMBL/GenBank/DDBJ databases">
        <title>Genome-wide signatures of adaptation to extreme environments.</title>
        <authorList>
            <person name="Cho C.H."/>
            <person name="Yoon H.S."/>
        </authorList>
    </citation>
    <scope>NUCLEOTIDE SEQUENCE [LARGE SCALE GENOMIC DNA]</scope>
    <source>
        <strain evidence="8 9">DBV 063 E5</strain>
    </source>
</reference>
<dbReference type="GO" id="GO:0005886">
    <property type="term" value="C:plasma membrane"/>
    <property type="evidence" value="ECO:0007669"/>
    <property type="project" value="UniProtKB-SubCell"/>
</dbReference>
<feature type="transmembrane region" description="Helical" evidence="7">
    <location>
        <begin position="72"/>
        <end position="89"/>
    </location>
</feature>
<keyword evidence="5 7" id="KW-1133">Transmembrane helix</keyword>
<evidence type="ECO:0000313" key="9">
    <source>
        <dbReference type="Proteomes" id="UP001301350"/>
    </source>
</evidence>
<dbReference type="Gene3D" id="1.10.3730.20">
    <property type="match status" value="1"/>
</dbReference>
<dbReference type="InterPro" id="IPR000390">
    <property type="entry name" value="Small_drug/metabolite_transptr"/>
</dbReference>
<dbReference type="AlphaFoldDB" id="A0AAV9IRW9"/>
<evidence type="ECO:0000256" key="4">
    <source>
        <dbReference type="ARBA" id="ARBA00022692"/>
    </source>
</evidence>
<organism evidence="8 9">
    <name type="scientific">Cyanidium caldarium</name>
    <name type="common">Red alga</name>
    <dbReference type="NCBI Taxonomy" id="2771"/>
    <lineage>
        <taxon>Eukaryota</taxon>
        <taxon>Rhodophyta</taxon>
        <taxon>Bangiophyceae</taxon>
        <taxon>Cyanidiales</taxon>
        <taxon>Cyanidiaceae</taxon>
        <taxon>Cyanidium</taxon>
    </lineage>
</organism>
<sequence>MKPDILQHLPHYAYWCTLALAVVFELMGTTFIREAKGFLHPFAAVKACGCYMVCTALCIVAFAAHIDLSVGYTVWCVLGIGATALIGKYRFGEAFTAMKVVALLLCAAGSVMLVVYSERPEPVRTMSATSTTAGNVAVGDHKTNEMGRLNGVLGGGAGESRWSMSAAEEGLAKAPGVASV</sequence>
<proteinExistence type="predicted"/>
<evidence type="ECO:0000256" key="7">
    <source>
        <dbReference type="SAM" id="Phobius"/>
    </source>
</evidence>
<dbReference type="PANTHER" id="PTHR30561:SF1">
    <property type="entry name" value="MULTIDRUG TRANSPORTER EMRE"/>
    <property type="match status" value="1"/>
</dbReference>
<name>A0AAV9IRW9_CYACA</name>
<accession>A0AAV9IRW9</accession>
<keyword evidence="4 7" id="KW-0812">Transmembrane</keyword>
<evidence type="ECO:0000256" key="3">
    <source>
        <dbReference type="ARBA" id="ARBA00022475"/>
    </source>
</evidence>
<feature type="transmembrane region" description="Helical" evidence="7">
    <location>
        <begin position="44"/>
        <end position="66"/>
    </location>
</feature>
<evidence type="ECO:0000256" key="5">
    <source>
        <dbReference type="ARBA" id="ARBA00022989"/>
    </source>
</evidence>
<keyword evidence="2" id="KW-0813">Transport</keyword>
<evidence type="ECO:0000256" key="2">
    <source>
        <dbReference type="ARBA" id="ARBA00022448"/>
    </source>
</evidence>
<dbReference type="PANTHER" id="PTHR30561">
    <property type="entry name" value="SMR FAMILY PROTON-DEPENDENT DRUG EFFLUX TRANSPORTER SUGE"/>
    <property type="match status" value="1"/>
</dbReference>
<evidence type="ECO:0000313" key="8">
    <source>
        <dbReference type="EMBL" id="KAK4535049.1"/>
    </source>
</evidence>
<evidence type="ECO:0000256" key="6">
    <source>
        <dbReference type="ARBA" id="ARBA00023136"/>
    </source>
</evidence>
<keyword evidence="6 7" id="KW-0472">Membrane</keyword>
<dbReference type="Proteomes" id="UP001301350">
    <property type="component" value="Unassembled WGS sequence"/>
</dbReference>
<comment type="caution">
    <text evidence="8">The sequence shown here is derived from an EMBL/GenBank/DDBJ whole genome shotgun (WGS) entry which is preliminary data.</text>
</comment>